<protein>
    <submittedName>
        <fullName evidence="1">Uncharacterized protein</fullName>
    </submittedName>
</protein>
<dbReference type="EMBL" id="JASSZA010000019">
    <property type="protein sequence ID" value="KAK2088062.1"/>
    <property type="molecule type" value="Genomic_DNA"/>
</dbReference>
<gene>
    <name evidence="1" type="ORF">P7K49_033969</name>
</gene>
<reference evidence="1 2" key="1">
    <citation type="submission" date="2023-05" db="EMBL/GenBank/DDBJ databases">
        <title>B98-5 Cell Line De Novo Hybrid Assembly: An Optical Mapping Approach.</title>
        <authorList>
            <person name="Kananen K."/>
            <person name="Auerbach J.A."/>
            <person name="Kautto E."/>
            <person name="Blachly J.S."/>
        </authorList>
    </citation>
    <scope>NUCLEOTIDE SEQUENCE [LARGE SCALE GENOMIC DNA]</scope>
    <source>
        <strain evidence="1">B95-8</strain>
        <tissue evidence="1">Cell line</tissue>
    </source>
</reference>
<evidence type="ECO:0000313" key="2">
    <source>
        <dbReference type="Proteomes" id="UP001266305"/>
    </source>
</evidence>
<dbReference type="Proteomes" id="UP001266305">
    <property type="component" value="Unassembled WGS sequence"/>
</dbReference>
<organism evidence="1 2">
    <name type="scientific">Saguinus oedipus</name>
    <name type="common">Cotton-top tamarin</name>
    <name type="synonym">Oedipomidas oedipus</name>
    <dbReference type="NCBI Taxonomy" id="9490"/>
    <lineage>
        <taxon>Eukaryota</taxon>
        <taxon>Metazoa</taxon>
        <taxon>Chordata</taxon>
        <taxon>Craniata</taxon>
        <taxon>Vertebrata</taxon>
        <taxon>Euteleostomi</taxon>
        <taxon>Mammalia</taxon>
        <taxon>Eutheria</taxon>
        <taxon>Euarchontoglires</taxon>
        <taxon>Primates</taxon>
        <taxon>Haplorrhini</taxon>
        <taxon>Platyrrhini</taxon>
        <taxon>Cebidae</taxon>
        <taxon>Callitrichinae</taxon>
        <taxon>Saguinus</taxon>
    </lineage>
</organism>
<name>A0ABQ9TTF6_SAGOE</name>
<comment type="caution">
    <text evidence="1">The sequence shown here is derived from an EMBL/GenBank/DDBJ whole genome shotgun (WGS) entry which is preliminary data.</text>
</comment>
<proteinExistence type="predicted"/>
<accession>A0ABQ9TTF6</accession>
<sequence length="294" mass="32363">MPGILDAASTAATSSADQEPPCAVLSDRRNGCTWAWLGQVPSHPGSSSGATCQCRLTLLADRGSRLTLLADRGSRLTLLADRGSRLTLLADRGSRLTLLADRGSRLTLLADRGSRLTLLADRGSRLTLLADRGSQLHVASLTRCGAKNRWQDQEIPPWDDPTKRLCMMAKFRALRRRKLICNETRYFPTLQPDGGPCDPTSQNEVNRQLPDSTAVLTSQGAKCLEAQRREVLGRQVEQRERPIFSVERMTSILREVPAFGFSLLLFCLEISSTAGKAGILDEEEGAYPPRHRHC</sequence>
<evidence type="ECO:0000313" key="1">
    <source>
        <dbReference type="EMBL" id="KAK2088062.1"/>
    </source>
</evidence>
<keyword evidence="2" id="KW-1185">Reference proteome</keyword>